<dbReference type="EMBL" id="RHHN01000008">
    <property type="protein sequence ID" value="RNB60861.1"/>
    <property type="molecule type" value="Genomic_DNA"/>
</dbReference>
<reference evidence="2 3" key="1">
    <citation type="submission" date="2018-10" db="EMBL/GenBank/DDBJ databases">
        <title>Phylogenomics of Brevibacillus.</title>
        <authorList>
            <person name="Dunlap C."/>
        </authorList>
    </citation>
    <scope>NUCLEOTIDE SEQUENCE [LARGE SCALE GENOMIC DNA]</scope>
    <source>
        <strain evidence="2 3">NRRL NRS 1219</strain>
    </source>
</reference>
<evidence type="ECO:0000313" key="1">
    <source>
        <dbReference type="EMBL" id="GED24475.1"/>
    </source>
</evidence>
<reference evidence="1 4" key="2">
    <citation type="submission" date="2019-06" db="EMBL/GenBank/DDBJ databases">
        <title>Whole genome shotgun sequence of Brevibacillus agri NBRC 15538.</title>
        <authorList>
            <person name="Hosoyama A."/>
            <person name="Uohara A."/>
            <person name="Ohji S."/>
            <person name="Ichikawa N."/>
        </authorList>
    </citation>
    <scope>NUCLEOTIDE SEQUENCE [LARGE SCALE GENOMIC DNA]</scope>
    <source>
        <strain evidence="1 4">NBRC 15538</strain>
    </source>
</reference>
<sequence>MRNTKLLIVDIELITNEWIIGWFEQTFAHAPVRQFDYIERTGHLEIALACTLPEKIGGQE</sequence>
<dbReference type="Proteomes" id="UP000276178">
    <property type="component" value="Unassembled WGS sequence"/>
</dbReference>
<organism evidence="2 3">
    <name type="scientific">Brevibacillus agri</name>
    <dbReference type="NCBI Taxonomy" id="51101"/>
    <lineage>
        <taxon>Bacteria</taxon>
        <taxon>Bacillati</taxon>
        <taxon>Bacillota</taxon>
        <taxon>Bacilli</taxon>
        <taxon>Bacillales</taxon>
        <taxon>Paenibacillaceae</taxon>
        <taxon>Brevibacillus</taxon>
    </lineage>
</organism>
<keyword evidence="4" id="KW-1185">Reference proteome</keyword>
<evidence type="ECO:0000313" key="2">
    <source>
        <dbReference type="EMBL" id="RNB60861.1"/>
    </source>
</evidence>
<accession>A0A3M8BBL6</accession>
<protein>
    <submittedName>
        <fullName evidence="2">Uncharacterized protein</fullName>
    </submittedName>
</protein>
<name>A0A3M8BBL6_9BACL</name>
<evidence type="ECO:0000313" key="3">
    <source>
        <dbReference type="Proteomes" id="UP000276178"/>
    </source>
</evidence>
<evidence type="ECO:0000313" key="4">
    <source>
        <dbReference type="Proteomes" id="UP000317180"/>
    </source>
</evidence>
<proteinExistence type="predicted"/>
<dbReference type="Proteomes" id="UP000317180">
    <property type="component" value="Unassembled WGS sequence"/>
</dbReference>
<comment type="caution">
    <text evidence="2">The sequence shown here is derived from an EMBL/GenBank/DDBJ whole genome shotgun (WGS) entry which is preliminary data.</text>
</comment>
<gene>
    <name evidence="1" type="ORF">BAG01nite_05770</name>
    <name evidence="2" type="ORF">EB820_01650</name>
</gene>
<dbReference type="EMBL" id="BJOD01000004">
    <property type="protein sequence ID" value="GED24475.1"/>
    <property type="molecule type" value="Genomic_DNA"/>
</dbReference>
<dbReference type="AlphaFoldDB" id="A0A3M8BBL6"/>